<organism evidence="12 13">
    <name type="scientific">Paraperlucidibaca wandonensis</name>
    <dbReference type="NCBI Taxonomy" id="1268273"/>
    <lineage>
        <taxon>Bacteria</taxon>
        <taxon>Pseudomonadati</taxon>
        <taxon>Pseudomonadota</taxon>
        <taxon>Gammaproteobacteria</taxon>
        <taxon>Moraxellales</taxon>
        <taxon>Moraxellaceae</taxon>
        <taxon>Paraperlucidibaca</taxon>
    </lineage>
</organism>
<keyword evidence="5 9" id="KW-0862">Zinc</keyword>
<dbReference type="PANTHER" id="PTHR11804">
    <property type="entry name" value="PROTEASE M3 THIMET OLIGOPEPTIDASE-RELATED"/>
    <property type="match status" value="1"/>
</dbReference>
<dbReference type="InterPro" id="IPR001567">
    <property type="entry name" value="Pept_M3A_M3B_dom"/>
</dbReference>
<dbReference type="SUPFAM" id="SSF55486">
    <property type="entry name" value="Metalloproteases ('zincins'), catalytic domain"/>
    <property type="match status" value="1"/>
</dbReference>
<evidence type="ECO:0000256" key="8">
    <source>
        <dbReference type="ARBA" id="ARBA00026100"/>
    </source>
</evidence>
<dbReference type="CDD" id="cd06456">
    <property type="entry name" value="M3A_DCP"/>
    <property type="match status" value="1"/>
</dbReference>
<evidence type="ECO:0000256" key="2">
    <source>
        <dbReference type="ARBA" id="ARBA00022670"/>
    </source>
</evidence>
<dbReference type="InterPro" id="IPR024080">
    <property type="entry name" value="Neurolysin/TOP_N"/>
</dbReference>
<dbReference type="Gene3D" id="1.20.1050.40">
    <property type="entry name" value="Endopeptidase. Chain P, domain 1"/>
    <property type="match status" value="1"/>
</dbReference>
<evidence type="ECO:0000313" key="13">
    <source>
        <dbReference type="Proteomes" id="UP001597044"/>
    </source>
</evidence>
<dbReference type="Gene3D" id="1.10.1370.10">
    <property type="entry name" value="Neurolysin, domain 3"/>
    <property type="match status" value="1"/>
</dbReference>
<evidence type="ECO:0000313" key="12">
    <source>
        <dbReference type="EMBL" id="MFD0950706.1"/>
    </source>
</evidence>
<evidence type="ECO:0000256" key="7">
    <source>
        <dbReference type="ARBA" id="ARBA00024603"/>
    </source>
</evidence>
<proteinExistence type="inferred from homology"/>
<comment type="similarity">
    <text evidence="1 9">Belongs to the peptidase M3 family.</text>
</comment>
<evidence type="ECO:0000256" key="3">
    <source>
        <dbReference type="ARBA" id="ARBA00022723"/>
    </source>
</evidence>
<sequence length="676" mass="74674">MNVLLTPPAIPEFASLRPEDVPPAIDTLLAESRAQVEALAEQKSPTWASLAAPLEAIDDRLNSAWSPVSQLNAVVNSEAWREAYNSCLPKLSAYGTEMGQNESLFQAWQALHDSSEFAQLNAAQQQAVRNNLRDFRLSGIGLPVAEKQRYAEISERLSQLQSTFADHVLDATQAWSLNLNDASRLSGIPESGLALMASLAESHDGAAYRLTLDMPVYISVMTFADDRDLREMLYTAYATRASEQGPNAGEFDNGPLIAEILALRHEQAQLLGYEHYAALSLAPKMADSVEQVEAFLHDLAVKARPGAERDFDELKAFAARECAIEALQPWDMTYASERLKQQRYALSQEELKPYFPAPRVINGLFAVAKKLFGFDVVPAPELETYHPDVLAYAIQEQGETRAWFYLDLYARANKRGGAWMADARVRRRLPNGELQKPIAFLTGNFSPPVGDRPALLTHNEVTTLFHEFGHGIHHMLTEVEVASVSGINGVAWDAVELPSQFMENWCWTPEGIALMSAHVDTGEPLPAAMLERLLAARNFQSGIMTLRQLEFSLFDLAIHRRAGVDFAELLNVLDEVRKTTSLMAPPAWNRFACSFSHIFAGGYAAGYYSYKWAEVLSADAFSAFEAEGVFNAETGARFRQAILAQGGSKPAAELFQQFMGREPSADALLRHTGLAA</sequence>
<comment type="catalytic activity">
    <reaction evidence="7">
        <text>Hydrolysis of oligopeptides, with broad specificity. Gly or Ala commonly occur as P1 or P1' residues, but more distant residues are also important, as is shown by the fact that Z-Gly-Pro-Gly-|-Gly-Pro-Ala is cleaved, but not Z-(Gly)(5).</text>
        <dbReference type="EC" id="3.4.24.70"/>
    </reaction>
</comment>
<accession>A0ABW3HIW8</accession>
<dbReference type="Proteomes" id="UP001597044">
    <property type="component" value="Unassembled WGS sequence"/>
</dbReference>
<dbReference type="RefSeq" id="WP_379071677.1">
    <property type="nucleotide sequence ID" value="NZ_JBHTIT010000001.1"/>
</dbReference>
<dbReference type="InterPro" id="IPR045090">
    <property type="entry name" value="Pept_M3A_M3B"/>
</dbReference>
<protein>
    <recommendedName>
        <fullName evidence="8">oligopeptidase A</fullName>
        <ecNumber evidence="8">3.4.24.70</ecNumber>
    </recommendedName>
</protein>
<dbReference type="Pfam" id="PF01432">
    <property type="entry name" value="Peptidase_M3"/>
    <property type="match status" value="1"/>
</dbReference>
<dbReference type="InterPro" id="IPR034005">
    <property type="entry name" value="M3A_DCP"/>
</dbReference>
<gene>
    <name evidence="12" type="ORF">ACFQ0F_09940</name>
</gene>
<keyword evidence="13" id="KW-1185">Reference proteome</keyword>
<dbReference type="EMBL" id="JBHTIT010000001">
    <property type="protein sequence ID" value="MFD0950706.1"/>
    <property type="molecule type" value="Genomic_DNA"/>
</dbReference>
<evidence type="ECO:0000256" key="1">
    <source>
        <dbReference type="ARBA" id="ARBA00006040"/>
    </source>
</evidence>
<dbReference type="InterPro" id="IPR024077">
    <property type="entry name" value="Neurolysin/TOP_dom2"/>
</dbReference>
<reference evidence="13" key="1">
    <citation type="journal article" date="2019" name="Int. J. Syst. Evol. Microbiol.">
        <title>The Global Catalogue of Microorganisms (GCM) 10K type strain sequencing project: providing services to taxonomists for standard genome sequencing and annotation.</title>
        <authorList>
            <consortium name="The Broad Institute Genomics Platform"/>
            <consortium name="The Broad Institute Genome Sequencing Center for Infectious Disease"/>
            <person name="Wu L."/>
            <person name="Ma J."/>
        </authorList>
    </citation>
    <scope>NUCLEOTIDE SEQUENCE [LARGE SCALE GENOMIC DNA]</scope>
    <source>
        <strain evidence="13">CCUG 63419</strain>
    </source>
</reference>
<name>A0ABW3HIW8_9GAMM</name>
<evidence type="ECO:0000259" key="10">
    <source>
        <dbReference type="Pfam" id="PF01432"/>
    </source>
</evidence>
<keyword evidence="2 9" id="KW-0645">Protease</keyword>
<evidence type="ECO:0000256" key="6">
    <source>
        <dbReference type="ARBA" id="ARBA00023049"/>
    </source>
</evidence>
<dbReference type="EC" id="3.4.24.70" evidence="8"/>
<dbReference type="InterPro" id="IPR024079">
    <property type="entry name" value="MetalloPept_cat_dom_sf"/>
</dbReference>
<comment type="caution">
    <text evidence="12">The sequence shown here is derived from an EMBL/GenBank/DDBJ whole genome shotgun (WGS) entry which is preliminary data.</text>
</comment>
<evidence type="ECO:0000256" key="4">
    <source>
        <dbReference type="ARBA" id="ARBA00022801"/>
    </source>
</evidence>
<dbReference type="PANTHER" id="PTHR11804:SF84">
    <property type="entry name" value="SACCHAROLYSIN"/>
    <property type="match status" value="1"/>
</dbReference>
<feature type="domain" description="Oligopeptidase A N-terminal" evidence="11">
    <location>
        <begin position="26"/>
        <end position="143"/>
    </location>
</feature>
<dbReference type="InterPro" id="IPR045666">
    <property type="entry name" value="OpdA_N"/>
</dbReference>
<evidence type="ECO:0000259" key="11">
    <source>
        <dbReference type="Pfam" id="PF19310"/>
    </source>
</evidence>
<dbReference type="Pfam" id="PF19310">
    <property type="entry name" value="TOP_N"/>
    <property type="match status" value="1"/>
</dbReference>
<keyword evidence="4 9" id="KW-0378">Hydrolase</keyword>
<evidence type="ECO:0000256" key="5">
    <source>
        <dbReference type="ARBA" id="ARBA00022833"/>
    </source>
</evidence>
<feature type="domain" description="Peptidase M3A/M3B catalytic" evidence="10">
    <location>
        <begin position="221"/>
        <end position="673"/>
    </location>
</feature>
<keyword evidence="3 9" id="KW-0479">Metal-binding</keyword>
<evidence type="ECO:0000256" key="9">
    <source>
        <dbReference type="RuleBase" id="RU003435"/>
    </source>
</evidence>
<keyword evidence="6 9" id="KW-0482">Metalloprotease</keyword>
<dbReference type="Gene3D" id="3.40.390.10">
    <property type="entry name" value="Collagenase (Catalytic Domain)"/>
    <property type="match status" value="1"/>
</dbReference>
<comment type="cofactor">
    <cofactor evidence="9">
        <name>Zn(2+)</name>
        <dbReference type="ChEBI" id="CHEBI:29105"/>
    </cofactor>
    <text evidence="9">Binds 1 zinc ion.</text>
</comment>